<evidence type="ECO:0000256" key="2">
    <source>
        <dbReference type="SAM" id="SignalP"/>
    </source>
</evidence>
<keyword evidence="2" id="KW-0732">Signal</keyword>
<organism evidence="3 4">
    <name type="scientific">Glutamicibacter protophormiae</name>
    <name type="common">Brevibacterium protophormiae</name>
    <dbReference type="NCBI Taxonomy" id="37930"/>
    <lineage>
        <taxon>Bacteria</taxon>
        <taxon>Bacillati</taxon>
        <taxon>Actinomycetota</taxon>
        <taxon>Actinomycetes</taxon>
        <taxon>Micrococcales</taxon>
        <taxon>Micrococcaceae</taxon>
        <taxon>Glutamicibacter</taxon>
    </lineage>
</organism>
<evidence type="ECO:0000313" key="3">
    <source>
        <dbReference type="EMBL" id="MBP2399735.1"/>
    </source>
</evidence>
<dbReference type="RefSeq" id="WP_188948316.1">
    <property type="nucleotide sequence ID" value="NZ_BMPH01000006.1"/>
</dbReference>
<feature type="region of interest" description="Disordered" evidence="1">
    <location>
        <begin position="18"/>
        <end position="42"/>
    </location>
</feature>
<sequence>MASALLLGSLMAGPAAAARPPLGTQGSVQSAVHQNQNGKRSPVRQATGELAVQLDPSSLQAVPISGGNRCQFTVNVVLHLTGTAVGAASGTTVAKIDAPCADALAMPPGTFSDTFKFTGGFEGTIDGFPSAARVTYAGVTRAGGAVSASLFLKDGPSMLACVQAQAGGQGTYSGLLLPGHHRAGR</sequence>
<accession>A0ABS4XTQ6</accession>
<evidence type="ECO:0000313" key="4">
    <source>
        <dbReference type="Proteomes" id="UP001195422"/>
    </source>
</evidence>
<feature type="compositionally biased region" description="Polar residues" evidence="1">
    <location>
        <begin position="24"/>
        <end position="39"/>
    </location>
</feature>
<proteinExistence type="predicted"/>
<comment type="caution">
    <text evidence="3">The sequence shown here is derived from an EMBL/GenBank/DDBJ whole genome shotgun (WGS) entry which is preliminary data.</text>
</comment>
<feature type="chain" id="PRO_5045638983" description="Tat pathway signal sequence domain protein" evidence="2">
    <location>
        <begin position="18"/>
        <end position="185"/>
    </location>
</feature>
<name>A0ABS4XTQ6_GLUPR</name>
<dbReference type="EMBL" id="JAGIOJ010000001">
    <property type="protein sequence ID" value="MBP2399735.1"/>
    <property type="molecule type" value="Genomic_DNA"/>
</dbReference>
<reference evidence="3 4" key="1">
    <citation type="submission" date="2021-03" db="EMBL/GenBank/DDBJ databases">
        <title>Sequencing the genomes of 1000 actinobacteria strains.</title>
        <authorList>
            <person name="Klenk H.-P."/>
        </authorList>
    </citation>
    <scope>NUCLEOTIDE SEQUENCE [LARGE SCALE GENOMIC DNA]</scope>
    <source>
        <strain evidence="3 4">DSM 20168</strain>
    </source>
</reference>
<evidence type="ECO:0000256" key="1">
    <source>
        <dbReference type="SAM" id="MobiDB-lite"/>
    </source>
</evidence>
<protein>
    <recommendedName>
        <fullName evidence="5">Tat pathway signal sequence domain protein</fullName>
    </recommendedName>
</protein>
<feature type="signal peptide" evidence="2">
    <location>
        <begin position="1"/>
        <end position="17"/>
    </location>
</feature>
<dbReference type="Proteomes" id="UP001195422">
    <property type="component" value="Unassembled WGS sequence"/>
</dbReference>
<gene>
    <name evidence="3" type="ORF">JOF39_002816</name>
</gene>
<evidence type="ECO:0008006" key="5">
    <source>
        <dbReference type="Google" id="ProtNLM"/>
    </source>
</evidence>
<keyword evidence="4" id="KW-1185">Reference proteome</keyword>